<protein>
    <submittedName>
        <fullName evidence="3">Nucleotidyltransferase domain-containing protein</fullName>
    </submittedName>
</protein>
<keyword evidence="3" id="KW-0808">Transferase</keyword>
<dbReference type="SUPFAM" id="SSF81301">
    <property type="entry name" value="Nucleotidyltransferase"/>
    <property type="match status" value="1"/>
</dbReference>
<dbReference type="RefSeq" id="WP_062362969.1">
    <property type="nucleotide sequence ID" value="NZ_AP022869.1"/>
</dbReference>
<dbReference type="Gene3D" id="3.30.460.10">
    <property type="entry name" value="Beta Polymerase, domain 2"/>
    <property type="match status" value="1"/>
</dbReference>
<evidence type="ECO:0000313" key="2">
    <source>
        <dbReference type="EMBL" id="BCB70911.1"/>
    </source>
</evidence>
<sequence>MRLSQSQRELILSGVREFVGPSVAVHVFGSRLDDSKRGGDVDLLLISPNAIPLLACAELKMALEQRLQLPFDIVTYVTTAEPTPFQAIALAQSRPMTLEVAA</sequence>
<evidence type="ECO:0000313" key="5">
    <source>
        <dbReference type="Proteomes" id="UP000501053"/>
    </source>
</evidence>
<dbReference type="Proteomes" id="UP000199493">
    <property type="component" value="Unassembled WGS sequence"/>
</dbReference>
<evidence type="ECO:0000259" key="1">
    <source>
        <dbReference type="Pfam" id="PF18765"/>
    </source>
</evidence>
<reference evidence="3 4" key="1">
    <citation type="submission" date="2016-10" db="EMBL/GenBank/DDBJ databases">
        <authorList>
            <person name="de Groot N.N."/>
        </authorList>
    </citation>
    <scope>NUCLEOTIDE SEQUENCE [LARGE SCALE GENOMIC DNA]</scope>
    <source>
        <strain evidence="3 4">558</strain>
    </source>
</reference>
<proteinExistence type="predicted"/>
<dbReference type="InterPro" id="IPR041633">
    <property type="entry name" value="Polbeta"/>
</dbReference>
<evidence type="ECO:0000313" key="3">
    <source>
        <dbReference type="EMBL" id="SEN96418.1"/>
    </source>
</evidence>
<dbReference type="EMBL" id="AP022869">
    <property type="protein sequence ID" value="BCB70911.1"/>
    <property type="molecule type" value="Genomic_DNA"/>
</dbReference>
<reference evidence="2 5" key="2">
    <citation type="submission" date="2020-03" db="EMBL/GenBank/DDBJ databases">
        <title>Complete Genome Sequence of Halomonas meridiana strain Eplume2, isolated from hydrothermal-plume in the north east Pacific Ocean.</title>
        <authorList>
            <person name="Kurihara Y."/>
            <person name="Kawai S."/>
            <person name="Sakai A."/>
            <person name="Galipon J."/>
            <person name="Arakawa K."/>
        </authorList>
    </citation>
    <scope>NUCLEOTIDE SEQUENCE [LARGE SCALE GENOMIC DNA]</scope>
    <source>
        <strain evidence="2 5">Eplume2</strain>
    </source>
</reference>
<accession>A0A1H8KVH8</accession>
<organism evidence="3 4">
    <name type="scientific">Vreelandella aquamarina</name>
    <dbReference type="NCBI Taxonomy" id="77097"/>
    <lineage>
        <taxon>Bacteria</taxon>
        <taxon>Pseudomonadati</taxon>
        <taxon>Pseudomonadota</taxon>
        <taxon>Gammaproteobacteria</taxon>
        <taxon>Oceanospirillales</taxon>
        <taxon>Halomonadaceae</taxon>
        <taxon>Vreelandella</taxon>
    </lineage>
</organism>
<gene>
    <name evidence="2" type="ORF">HMEPL2_12620</name>
    <name evidence="3" type="ORF">SAMN04490369_103432</name>
</gene>
<dbReference type="GO" id="GO:0016740">
    <property type="term" value="F:transferase activity"/>
    <property type="evidence" value="ECO:0007669"/>
    <property type="project" value="UniProtKB-KW"/>
</dbReference>
<feature type="domain" description="Polymerase beta nucleotidyltransferase" evidence="1">
    <location>
        <begin position="24"/>
        <end position="87"/>
    </location>
</feature>
<dbReference type="Pfam" id="PF18765">
    <property type="entry name" value="Polbeta"/>
    <property type="match status" value="1"/>
</dbReference>
<dbReference type="STRING" id="77097.SAMN04490369_103432"/>
<keyword evidence="5" id="KW-1185">Reference proteome</keyword>
<accession>A0A6F8X954</accession>
<dbReference type="AlphaFoldDB" id="A0A1H8KVH8"/>
<dbReference type="EMBL" id="FODB01000034">
    <property type="protein sequence ID" value="SEN96418.1"/>
    <property type="molecule type" value="Genomic_DNA"/>
</dbReference>
<evidence type="ECO:0000313" key="4">
    <source>
        <dbReference type="Proteomes" id="UP000199493"/>
    </source>
</evidence>
<name>A0A1H8KVH8_9GAMM</name>
<dbReference type="InterPro" id="IPR043519">
    <property type="entry name" value="NT_sf"/>
</dbReference>
<dbReference type="CDD" id="cd05403">
    <property type="entry name" value="NT_KNTase_like"/>
    <property type="match status" value="1"/>
</dbReference>
<dbReference type="Proteomes" id="UP000501053">
    <property type="component" value="Chromosome"/>
</dbReference>